<reference evidence="2" key="1">
    <citation type="submission" date="2014-09" db="EMBL/GenBank/DDBJ databases">
        <authorList>
            <person name="Probst J Alexander"/>
        </authorList>
    </citation>
    <scope>NUCLEOTIDE SEQUENCE</scope>
</reference>
<dbReference type="AlphaFoldDB" id="A0A098E9S7"/>
<keyword evidence="1" id="KW-1133">Transmembrane helix</keyword>
<feature type="transmembrane region" description="Helical" evidence="1">
    <location>
        <begin position="88"/>
        <end position="112"/>
    </location>
</feature>
<protein>
    <submittedName>
        <fullName evidence="2">Uncharacterized protein</fullName>
    </submittedName>
</protein>
<evidence type="ECO:0000313" key="2">
    <source>
        <dbReference type="EMBL" id="CEG12276.1"/>
    </source>
</evidence>
<evidence type="ECO:0000256" key="1">
    <source>
        <dbReference type="SAM" id="Phobius"/>
    </source>
</evidence>
<feature type="transmembrane region" description="Helical" evidence="1">
    <location>
        <begin position="7"/>
        <end position="36"/>
    </location>
</feature>
<keyword evidence="1" id="KW-0812">Transmembrane</keyword>
<feature type="transmembrane region" description="Helical" evidence="1">
    <location>
        <begin position="56"/>
        <end position="76"/>
    </location>
</feature>
<keyword evidence="1" id="KW-0472">Membrane</keyword>
<proteinExistence type="predicted"/>
<gene>
    <name evidence="2" type="ORF">MSIBF_A2080025</name>
</gene>
<dbReference type="EMBL" id="CCXY01000122">
    <property type="protein sequence ID" value="CEG12276.1"/>
    <property type="molecule type" value="Genomic_DNA"/>
</dbReference>
<organism evidence="2">
    <name type="scientific">groundwater metagenome</name>
    <dbReference type="NCBI Taxonomy" id="717931"/>
    <lineage>
        <taxon>unclassified sequences</taxon>
        <taxon>metagenomes</taxon>
        <taxon>ecological metagenomes</taxon>
    </lineage>
</organism>
<accession>A0A098E9S7</accession>
<sequence length="123" mass="13241">MADKPMGILVCAILFAIEGALVILGGIAMLLMGGAMFGVWGADVEVLEMFAGMRDIFAVIILIIGVAKLAIAYGIWKMKKWARIAGIILAVIGLINIPIGTIISIVILYFLLMDKNTKDLFTE</sequence>
<name>A0A098E9S7_9ZZZZ</name>